<dbReference type="OrthoDB" id="445357at2759"/>
<dbReference type="Pfam" id="PF00622">
    <property type="entry name" value="SPRY"/>
    <property type="match status" value="1"/>
</dbReference>
<comment type="subcellular location">
    <subcellularLocation>
        <location evidence="1">Nucleus</location>
    </subcellularLocation>
</comment>
<feature type="compositionally biased region" description="Basic residues" evidence="5">
    <location>
        <begin position="217"/>
        <end position="235"/>
    </location>
</feature>
<feature type="compositionally biased region" description="Low complexity" evidence="5">
    <location>
        <begin position="1062"/>
        <end position="1077"/>
    </location>
</feature>
<feature type="region of interest" description="Disordered" evidence="5">
    <location>
        <begin position="459"/>
        <end position="618"/>
    </location>
</feature>
<dbReference type="InterPro" id="IPR003877">
    <property type="entry name" value="SPRY_dom"/>
</dbReference>
<dbReference type="PANTHER" id="PTHR12381:SF56">
    <property type="entry name" value="B30.2_SPRY DOMAIN-CONTAINING PROTEIN-RELATED"/>
    <property type="match status" value="1"/>
</dbReference>
<dbReference type="GO" id="GO:0000380">
    <property type="term" value="P:alternative mRNA splicing, via spliceosome"/>
    <property type="evidence" value="ECO:0007669"/>
    <property type="project" value="TreeGrafter"/>
</dbReference>
<dbReference type="InterPro" id="IPR043136">
    <property type="entry name" value="B30.2/SPRY_sf"/>
</dbReference>
<feature type="domain" description="B30.2/SPRY" evidence="6">
    <location>
        <begin position="243"/>
        <end position="445"/>
    </location>
</feature>
<dbReference type="SMART" id="SM00513">
    <property type="entry name" value="SAP"/>
    <property type="match status" value="1"/>
</dbReference>
<dbReference type="InterPro" id="IPR001870">
    <property type="entry name" value="B30.2/SPRY"/>
</dbReference>
<feature type="compositionally biased region" description="Basic and acidic residues" evidence="5">
    <location>
        <begin position="88"/>
        <end position="137"/>
    </location>
</feature>
<feature type="region of interest" description="Disordered" evidence="5">
    <location>
        <begin position="830"/>
        <end position="886"/>
    </location>
</feature>
<dbReference type="KEGG" id="mde:101892913"/>
<dbReference type="AlphaFoldDB" id="A0A1I8M8Y7"/>
<dbReference type="EnsemblMetazoa" id="MDOA002449-RA">
    <property type="protein sequence ID" value="MDOA002449-PA"/>
    <property type="gene ID" value="MDOA002449"/>
</dbReference>
<evidence type="ECO:0000256" key="4">
    <source>
        <dbReference type="ARBA" id="ARBA00023242"/>
    </source>
</evidence>
<feature type="region of interest" description="Disordered" evidence="5">
    <location>
        <begin position="39"/>
        <end position="261"/>
    </location>
</feature>
<dbReference type="eggNOG" id="KOG2242">
    <property type="taxonomic scope" value="Eukaryota"/>
</dbReference>
<evidence type="ECO:0000259" key="7">
    <source>
        <dbReference type="PROSITE" id="PS50800"/>
    </source>
</evidence>
<evidence type="ECO:0000256" key="3">
    <source>
        <dbReference type="ARBA" id="ARBA00022553"/>
    </source>
</evidence>
<feature type="region of interest" description="Disordered" evidence="5">
    <location>
        <begin position="1107"/>
        <end position="1136"/>
    </location>
</feature>
<dbReference type="Pfam" id="PF02037">
    <property type="entry name" value="SAP"/>
    <property type="match status" value="1"/>
</dbReference>
<organism evidence="8">
    <name type="scientific">Musca domestica</name>
    <name type="common">House fly</name>
    <dbReference type="NCBI Taxonomy" id="7370"/>
    <lineage>
        <taxon>Eukaryota</taxon>
        <taxon>Metazoa</taxon>
        <taxon>Ecdysozoa</taxon>
        <taxon>Arthropoda</taxon>
        <taxon>Hexapoda</taxon>
        <taxon>Insecta</taxon>
        <taxon>Pterygota</taxon>
        <taxon>Neoptera</taxon>
        <taxon>Endopterygota</taxon>
        <taxon>Diptera</taxon>
        <taxon>Brachycera</taxon>
        <taxon>Muscomorpha</taxon>
        <taxon>Muscoidea</taxon>
        <taxon>Muscidae</taxon>
        <taxon>Musca</taxon>
    </lineage>
</organism>
<dbReference type="InterPro" id="IPR035778">
    <property type="entry name" value="SPRY_hnRNP_U"/>
</dbReference>
<dbReference type="RefSeq" id="XP_005186556.2">
    <property type="nucleotide sequence ID" value="XM_005186499.4"/>
</dbReference>
<evidence type="ECO:0000256" key="5">
    <source>
        <dbReference type="SAM" id="MobiDB-lite"/>
    </source>
</evidence>
<dbReference type="STRING" id="7370.A0A1I8M8Y7"/>
<feature type="compositionally biased region" description="Basic and acidic residues" evidence="5">
    <location>
        <begin position="970"/>
        <end position="986"/>
    </location>
</feature>
<dbReference type="InterPro" id="IPR013320">
    <property type="entry name" value="ConA-like_dom_sf"/>
</dbReference>
<dbReference type="SUPFAM" id="SSF52540">
    <property type="entry name" value="P-loop containing nucleoside triphosphate hydrolases"/>
    <property type="match status" value="1"/>
</dbReference>
<dbReference type="Pfam" id="PF13671">
    <property type="entry name" value="AAA_33"/>
    <property type="match status" value="1"/>
</dbReference>
<dbReference type="GO" id="GO:0005634">
    <property type="term" value="C:nucleus"/>
    <property type="evidence" value="ECO:0007669"/>
    <property type="project" value="UniProtKB-SubCell"/>
</dbReference>
<dbReference type="PANTHER" id="PTHR12381">
    <property type="entry name" value="HETEROGENEOUS NUCLEAR RIBONUCLEOPROTEIN U FAMILY MEMBER"/>
    <property type="match status" value="1"/>
</dbReference>
<sequence>MDLANLDKMKVVDLRNELQSRGLDTKGVKAVLVERLRAHLEGDVPPSPGTPGRRSRRTRSMTRSPSPSPVKKNADVLETVEEEVPVAEEAKEKPDTPPEKDIDRREEITPEKEDAETHDAEDEALHEKSVEEPEDKTTNGSNDSETKRSVDEIRTEKEKENDEVDQEQQKVGNKNEDPPQEKDQMETDEHAPVSKNEDHEKGRKERSPSRDKDSRYSRSRSRSKTRSPTRSRSPKSRSVGGPNSPKTTEDTSTPEDEPTIEDKQFGLSWYDSDLHLRIDPVTFTSAKPINHDIYALVWSGARTNYGVREGKVCFEVRLSEESNIGRDHTFRDEPHTKGFRVGFSMPSSSLLLGESENSFAYCESGRKATKGEFVEFAQPYQLDDVIGCYLDLESTPCTIKYTLNGEDLGVAFEFDKEILGDDNALFPHIVTKGYEYQVNFADNDNLLVNLERKVRKRRKPKKIEEKKIENKSESDSPSKCKKSENADEEDWDNEKPSGGEEKPESEEGKDNGDETEASKDNKEEKSEENKDEEDKAQEDKKTESKEIVPEDVEMKTSTESEVKEEDKDKSETSTEDTKKENTEQAKVDNSNKEDDSGPSPSKRKKLDVAEEEDEYEEVHPIPRETMTLLDGYELIALIPEEKYIAGPQRPESRKDCEVILMVGLPGSGKTTWVLKHIEENPEKRYYVIGADALISKMTVDGESRKTVHKGRFDRIYELCFNVLTSLEDIAIKRRRNFILDQGNAYASVQRRKMKGFGDFKRKAVVCIPNEDELKRRQEEKKEKGHTYTLRESTLHSFEANFTLPSLEFGWFDDIIFTDLSGDEAKEEVKKYNEKGKKASNRDKRQRRDNYGNDNRRRYDDRRRYDNRNENRWNDRRAGGGGGGSGGYGNRGYNGGNRGYGGGGGSGGGYRDDRGYGAGGGNRGYDQRRYSAGPQNWVQNNRNRYDDRNSNRYSTGGSGNRYDSYGGTGSRDYRSSGENRDYRDRNRGAGGGSGGRRDGHRSGGSSNNQRDFRHGHRGEDSRGGSGKAAPTSSNYKTSAAGGGSTSSYEKYNKNNSQAPAKYNTQQQHQTQAQNWQQYNQQQTSAVGQQQQQQYWNYDMQGYTNNQQWQSMDPQQQQQWMSWWQQQGGSGNNATSDPNQYWSQYCYTTPEAATNPSNK</sequence>
<dbReference type="PROSITE" id="PS50188">
    <property type="entry name" value="B302_SPRY"/>
    <property type="match status" value="1"/>
</dbReference>
<evidence type="ECO:0008006" key="9">
    <source>
        <dbReference type="Google" id="ProtNLM"/>
    </source>
</evidence>
<dbReference type="VEuPathDB" id="VectorBase:MDOMA2_004703"/>
<dbReference type="PROSITE" id="PS50800">
    <property type="entry name" value="SAP"/>
    <property type="match status" value="1"/>
</dbReference>
<dbReference type="Gene3D" id="3.40.50.300">
    <property type="entry name" value="P-loop containing nucleotide triphosphate hydrolases"/>
    <property type="match status" value="1"/>
</dbReference>
<dbReference type="InterPro" id="IPR003034">
    <property type="entry name" value="SAP_dom"/>
</dbReference>
<dbReference type="InterPro" id="IPR027417">
    <property type="entry name" value="P-loop_NTPase"/>
</dbReference>
<dbReference type="SUPFAM" id="SSF49899">
    <property type="entry name" value="Concanavalin A-like lectins/glucanases"/>
    <property type="match status" value="1"/>
</dbReference>
<feature type="compositionally biased region" description="Basic and acidic residues" evidence="5">
    <location>
        <begin position="537"/>
        <end position="595"/>
    </location>
</feature>
<feature type="compositionally biased region" description="Basic and acidic residues" evidence="5">
    <location>
        <begin position="493"/>
        <end position="528"/>
    </location>
</feature>
<dbReference type="Gene3D" id="2.60.120.920">
    <property type="match status" value="1"/>
</dbReference>
<dbReference type="Gene3D" id="1.10.720.30">
    <property type="entry name" value="SAP domain"/>
    <property type="match status" value="1"/>
</dbReference>
<protein>
    <recommendedName>
        <fullName evidence="9">SAP domain protein</fullName>
    </recommendedName>
</protein>
<keyword evidence="4" id="KW-0539">Nucleus</keyword>
<feature type="compositionally biased region" description="Low complexity" evidence="5">
    <location>
        <begin position="1107"/>
        <end position="1125"/>
    </location>
</feature>
<feature type="compositionally biased region" description="Basic and acidic residues" evidence="5">
    <location>
        <begin position="462"/>
        <end position="485"/>
    </location>
</feature>
<dbReference type="SMART" id="SM00449">
    <property type="entry name" value="SPRY"/>
    <property type="match status" value="1"/>
</dbReference>
<proteinExistence type="predicted"/>
<keyword evidence="3" id="KW-0597">Phosphoprotein</keyword>
<evidence type="ECO:0000256" key="1">
    <source>
        <dbReference type="ARBA" id="ARBA00004123"/>
    </source>
</evidence>
<gene>
    <name evidence="8" type="primary">101892913</name>
</gene>
<dbReference type="InterPro" id="IPR036361">
    <property type="entry name" value="SAP_dom_sf"/>
</dbReference>
<accession>A0A1I8M8Y7</accession>
<keyword evidence="2" id="KW-0488">Methylation</keyword>
<feature type="region of interest" description="Disordered" evidence="5">
    <location>
        <begin position="913"/>
        <end position="1077"/>
    </location>
</feature>
<dbReference type="GO" id="GO:0003723">
    <property type="term" value="F:RNA binding"/>
    <property type="evidence" value="ECO:0007669"/>
    <property type="project" value="TreeGrafter"/>
</dbReference>
<name>A0A1I8M8Y7_MUSDO</name>
<feature type="compositionally biased region" description="Basic and acidic residues" evidence="5">
    <location>
        <begin position="173"/>
        <end position="216"/>
    </location>
</feature>
<feature type="compositionally biased region" description="Basic and acidic residues" evidence="5">
    <location>
        <begin position="830"/>
        <end position="877"/>
    </location>
</feature>
<dbReference type="VEuPathDB" id="VectorBase:MDOA002449"/>
<feature type="domain" description="SAP" evidence="7">
    <location>
        <begin position="6"/>
        <end position="40"/>
    </location>
</feature>
<dbReference type="CDD" id="cd12884">
    <property type="entry name" value="SPRY_hnRNP"/>
    <property type="match status" value="1"/>
</dbReference>
<evidence type="ECO:0000313" key="8">
    <source>
        <dbReference type="EnsemblMetazoa" id="MDOA002449-PA"/>
    </source>
</evidence>
<evidence type="ECO:0000256" key="2">
    <source>
        <dbReference type="ARBA" id="ARBA00022481"/>
    </source>
</evidence>
<reference evidence="8" key="1">
    <citation type="submission" date="2020-05" db="UniProtKB">
        <authorList>
            <consortium name="EnsemblMetazoa"/>
        </authorList>
    </citation>
    <scope>IDENTIFICATION</scope>
    <source>
        <strain evidence="8">Aabys</strain>
    </source>
</reference>
<dbReference type="SUPFAM" id="SSF68906">
    <property type="entry name" value="SAP domain"/>
    <property type="match status" value="1"/>
</dbReference>
<feature type="compositionally biased region" description="Basic and acidic residues" evidence="5">
    <location>
        <begin position="144"/>
        <end position="160"/>
    </location>
</feature>
<evidence type="ECO:0000259" key="6">
    <source>
        <dbReference type="PROSITE" id="PS50188"/>
    </source>
</evidence>